<dbReference type="EMBL" id="JXTC01000157">
    <property type="protein sequence ID" value="PON84755.1"/>
    <property type="molecule type" value="Genomic_DNA"/>
</dbReference>
<gene>
    <name evidence="1" type="ORF">TorRG33x02_194590</name>
</gene>
<protein>
    <submittedName>
        <fullName evidence="1">Uncharacterized protein</fullName>
    </submittedName>
</protein>
<name>A0A2P5EGS7_TREOI</name>
<comment type="caution">
    <text evidence="1">The sequence shown here is derived from an EMBL/GenBank/DDBJ whole genome shotgun (WGS) entry which is preliminary data.</text>
</comment>
<dbReference type="OrthoDB" id="10350741at2759"/>
<organism evidence="1 2">
    <name type="scientific">Trema orientale</name>
    <name type="common">Charcoal tree</name>
    <name type="synonym">Celtis orientalis</name>
    <dbReference type="NCBI Taxonomy" id="63057"/>
    <lineage>
        <taxon>Eukaryota</taxon>
        <taxon>Viridiplantae</taxon>
        <taxon>Streptophyta</taxon>
        <taxon>Embryophyta</taxon>
        <taxon>Tracheophyta</taxon>
        <taxon>Spermatophyta</taxon>
        <taxon>Magnoliopsida</taxon>
        <taxon>eudicotyledons</taxon>
        <taxon>Gunneridae</taxon>
        <taxon>Pentapetalae</taxon>
        <taxon>rosids</taxon>
        <taxon>fabids</taxon>
        <taxon>Rosales</taxon>
        <taxon>Cannabaceae</taxon>
        <taxon>Trema</taxon>
    </lineage>
</organism>
<proteinExistence type="predicted"/>
<dbReference type="AlphaFoldDB" id="A0A2P5EGS7"/>
<evidence type="ECO:0000313" key="1">
    <source>
        <dbReference type="EMBL" id="PON84755.1"/>
    </source>
</evidence>
<dbReference type="InParanoid" id="A0A2P5EGS7"/>
<sequence>METYILLQNFLLIIDQYIHHFTESNSPCRTPYFSFFFSSPCYTTLEFHNTRSYNESKRRKFVNWFTKLELSSPKDKLMKIGIMLLGSQSLSFIFDACRTMHDSLKR</sequence>
<dbReference type="Proteomes" id="UP000237000">
    <property type="component" value="Unassembled WGS sequence"/>
</dbReference>
<keyword evidence="2" id="KW-1185">Reference proteome</keyword>
<accession>A0A2P5EGS7</accession>
<reference evidence="2" key="1">
    <citation type="submission" date="2016-06" db="EMBL/GenBank/DDBJ databases">
        <title>Parallel loss of symbiosis genes in relatives of nitrogen-fixing non-legume Parasponia.</title>
        <authorList>
            <person name="Van Velzen R."/>
            <person name="Holmer R."/>
            <person name="Bu F."/>
            <person name="Rutten L."/>
            <person name="Van Zeijl A."/>
            <person name="Liu W."/>
            <person name="Santuari L."/>
            <person name="Cao Q."/>
            <person name="Sharma T."/>
            <person name="Shen D."/>
            <person name="Roswanjaya Y."/>
            <person name="Wardhani T."/>
            <person name="Kalhor M.S."/>
            <person name="Jansen J."/>
            <person name="Van den Hoogen J."/>
            <person name="Gungor B."/>
            <person name="Hartog M."/>
            <person name="Hontelez J."/>
            <person name="Verver J."/>
            <person name="Yang W.-C."/>
            <person name="Schijlen E."/>
            <person name="Repin R."/>
            <person name="Schilthuizen M."/>
            <person name="Schranz E."/>
            <person name="Heidstra R."/>
            <person name="Miyata K."/>
            <person name="Fedorova E."/>
            <person name="Kohlen W."/>
            <person name="Bisseling T."/>
            <person name="Smit S."/>
            <person name="Geurts R."/>
        </authorList>
    </citation>
    <scope>NUCLEOTIDE SEQUENCE [LARGE SCALE GENOMIC DNA]</scope>
    <source>
        <strain evidence="2">cv. RG33-2</strain>
    </source>
</reference>
<evidence type="ECO:0000313" key="2">
    <source>
        <dbReference type="Proteomes" id="UP000237000"/>
    </source>
</evidence>